<proteinExistence type="predicted"/>
<keyword evidence="7 10" id="KW-1133">Transmembrane helix</keyword>
<comment type="caution">
    <text evidence="12">The sequence shown here is derived from an EMBL/GenBank/DDBJ whole genome shotgun (WGS) entry which is preliminary data.</text>
</comment>
<dbReference type="InterPro" id="IPR008915">
    <property type="entry name" value="Peptidase_M50"/>
</dbReference>
<keyword evidence="8" id="KW-0482">Metalloprotease</keyword>
<name>A0A0F9CLP4_9ZZZZ</name>
<comment type="subcellular location">
    <subcellularLocation>
        <location evidence="2">Membrane</location>
        <topology evidence="2">Multi-pass membrane protein</topology>
    </subcellularLocation>
</comment>
<evidence type="ECO:0000259" key="11">
    <source>
        <dbReference type="Pfam" id="PF02163"/>
    </source>
</evidence>
<keyword evidence="6" id="KW-0862">Zinc</keyword>
<keyword evidence="4 10" id="KW-0812">Transmembrane</keyword>
<protein>
    <recommendedName>
        <fullName evidence="11">Peptidase M50 domain-containing protein</fullName>
    </recommendedName>
</protein>
<sequence length="230" mass="24920">MEILIDHIVTMWSRWIWPLGQFIIGLSLVVFVHELGHFLAAKWAGIKVLKFSLGMGPQLWGIERGGTQYRIGAIFIGGYVQMLGQDDFKPAKGEDGEEAESGSWQAAPAGKRLVVLAAGVAMNVIFSALVFLMVYLIGIEFIAPLILGRWASVKDKVIAILTDGIERRDLGAVKAEIKSMAASENPLVQMALQTAAALADPKPEKKPVSLGKRVGAAILGRVLTGLLFKR</sequence>
<evidence type="ECO:0000256" key="4">
    <source>
        <dbReference type="ARBA" id="ARBA00022692"/>
    </source>
</evidence>
<dbReference type="PANTHER" id="PTHR42837:SF2">
    <property type="entry name" value="MEMBRANE METALLOPROTEASE ARASP2, CHLOROPLASTIC-RELATED"/>
    <property type="match status" value="1"/>
</dbReference>
<dbReference type="Pfam" id="PF02163">
    <property type="entry name" value="Peptidase_M50"/>
    <property type="match status" value="1"/>
</dbReference>
<feature type="transmembrane region" description="Helical" evidence="10">
    <location>
        <begin position="15"/>
        <end position="40"/>
    </location>
</feature>
<dbReference type="GO" id="GO:0006508">
    <property type="term" value="P:proteolysis"/>
    <property type="evidence" value="ECO:0007669"/>
    <property type="project" value="UniProtKB-KW"/>
</dbReference>
<evidence type="ECO:0000256" key="6">
    <source>
        <dbReference type="ARBA" id="ARBA00022833"/>
    </source>
</evidence>
<evidence type="ECO:0000256" key="7">
    <source>
        <dbReference type="ARBA" id="ARBA00022989"/>
    </source>
</evidence>
<dbReference type="GO" id="GO:0016020">
    <property type="term" value="C:membrane"/>
    <property type="evidence" value="ECO:0007669"/>
    <property type="project" value="UniProtKB-SubCell"/>
</dbReference>
<evidence type="ECO:0000256" key="2">
    <source>
        <dbReference type="ARBA" id="ARBA00004141"/>
    </source>
</evidence>
<keyword evidence="5" id="KW-0378">Hydrolase</keyword>
<evidence type="ECO:0000256" key="10">
    <source>
        <dbReference type="SAM" id="Phobius"/>
    </source>
</evidence>
<evidence type="ECO:0000256" key="8">
    <source>
        <dbReference type="ARBA" id="ARBA00023049"/>
    </source>
</evidence>
<feature type="domain" description="Peptidase M50" evidence="11">
    <location>
        <begin position="22"/>
        <end position="174"/>
    </location>
</feature>
<evidence type="ECO:0000256" key="3">
    <source>
        <dbReference type="ARBA" id="ARBA00022670"/>
    </source>
</evidence>
<organism evidence="12">
    <name type="scientific">marine sediment metagenome</name>
    <dbReference type="NCBI Taxonomy" id="412755"/>
    <lineage>
        <taxon>unclassified sequences</taxon>
        <taxon>metagenomes</taxon>
        <taxon>ecological metagenomes</taxon>
    </lineage>
</organism>
<evidence type="ECO:0000256" key="5">
    <source>
        <dbReference type="ARBA" id="ARBA00022801"/>
    </source>
</evidence>
<dbReference type="PANTHER" id="PTHR42837">
    <property type="entry name" value="REGULATOR OF SIGMA-E PROTEASE RSEP"/>
    <property type="match status" value="1"/>
</dbReference>
<gene>
    <name evidence="12" type="ORF">LCGC14_2308990</name>
</gene>
<accession>A0A0F9CLP4</accession>
<dbReference type="CDD" id="cd06163">
    <property type="entry name" value="S2P-M50_PDZ_RseP-like"/>
    <property type="match status" value="1"/>
</dbReference>
<evidence type="ECO:0000256" key="9">
    <source>
        <dbReference type="ARBA" id="ARBA00023136"/>
    </source>
</evidence>
<dbReference type="AlphaFoldDB" id="A0A0F9CLP4"/>
<dbReference type="GO" id="GO:0004222">
    <property type="term" value="F:metalloendopeptidase activity"/>
    <property type="evidence" value="ECO:0007669"/>
    <property type="project" value="InterPro"/>
</dbReference>
<keyword evidence="9 10" id="KW-0472">Membrane</keyword>
<evidence type="ECO:0000313" key="12">
    <source>
        <dbReference type="EMBL" id="KKL50089.1"/>
    </source>
</evidence>
<feature type="transmembrane region" description="Helical" evidence="10">
    <location>
        <begin position="113"/>
        <end position="137"/>
    </location>
</feature>
<dbReference type="InterPro" id="IPR004387">
    <property type="entry name" value="Pept_M50_Zn"/>
</dbReference>
<evidence type="ECO:0000256" key="1">
    <source>
        <dbReference type="ARBA" id="ARBA00001947"/>
    </source>
</evidence>
<keyword evidence="3" id="KW-0645">Protease</keyword>
<reference evidence="12" key="1">
    <citation type="journal article" date="2015" name="Nature">
        <title>Complex archaea that bridge the gap between prokaryotes and eukaryotes.</title>
        <authorList>
            <person name="Spang A."/>
            <person name="Saw J.H."/>
            <person name="Jorgensen S.L."/>
            <person name="Zaremba-Niedzwiedzka K."/>
            <person name="Martijn J."/>
            <person name="Lind A.E."/>
            <person name="van Eijk R."/>
            <person name="Schleper C."/>
            <person name="Guy L."/>
            <person name="Ettema T.J."/>
        </authorList>
    </citation>
    <scope>NUCLEOTIDE SEQUENCE</scope>
</reference>
<dbReference type="EMBL" id="LAZR01032726">
    <property type="protein sequence ID" value="KKL50089.1"/>
    <property type="molecule type" value="Genomic_DNA"/>
</dbReference>
<comment type="cofactor">
    <cofactor evidence="1">
        <name>Zn(2+)</name>
        <dbReference type="ChEBI" id="CHEBI:29105"/>
    </cofactor>
</comment>